<name>N8WXL8_ACIGI</name>
<reference evidence="1 2" key="1">
    <citation type="submission" date="2013-02" db="EMBL/GenBank/DDBJ databases">
        <title>The Genome Sequence of Acinetobacter guillouiae NIPH 991.</title>
        <authorList>
            <consortium name="The Broad Institute Genome Sequencing Platform"/>
            <consortium name="The Broad Institute Genome Sequencing Center for Infectious Disease"/>
            <person name="Cerqueira G."/>
            <person name="Feldgarden M."/>
            <person name="Courvalin P."/>
            <person name="Perichon B."/>
            <person name="Grillot-Courvalin C."/>
            <person name="Clermont D."/>
            <person name="Rocha E."/>
            <person name="Yoon E.-J."/>
            <person name="Nemec A."/>
            <person name="Walker B."/>
            <person name="Young S.K."/>
            <person name="Zeng Q."/>
            <person name="Gargeya S."/>
            <person name="Fitzgerald M."/>
            <person name="Haas B."/>
            <person name="Abouelleil A."/>
            <person name="Alvarado L."/>
            <person name="Arachchi H.M."/>
            <person name="Berlin A.M."/>
            <person name="Chapman S.B."/>
            <person name="Dewar J."/>
            <person name="Goldberg J."/>
            <person name="Griggs A."/>
            <person name="Gujja S."/>
            <person name="Hansen M."/>
            <person name="Howarth C."/>
            <person name="Imamovic A."/>
            <person name="Larimer J."/>
            <person name="McCowan C."/>
            <person name="Murphy C."/>
            <person name="Neiman D."/>
            <person name="Pearson M."/>
            <person name="Priest M."/>
            <person name="Roberts A."/>
            <person name="Saif S."/>
            <person name="Shea T."/>
            <person name="Sisk P."/>
            <person name="Sykes S."/>
            <person name="Wortman J."/>
            <person name="Nusbaum C."/>
            <person name="Birren B."/>
        </authorList>
    </citation>
    <scope>NUCLEOTIDE SEQUENCE [LARGE SCALE GENOMIC DNA]</scope>
    <source>
        <strain evidence="1 2">NIPH 991</strain>
    </source>
</reference>
<dbReference type="Proteomes" id="UP000013148">
    <property type="component" value="Unassembled WGS sequence"/>
</dbReference>
<protein>
    <submittedName>
        <fullName evidence="1">Uncharacterized protein</fullName>
    </submittedName>
</protein>
<dbReference type="eggNOG" id="ENOG50302WK">
    <property type="taxonomic scope" value="Bacteria"/>
</dbReference>
<accession>N8WXL8</accession>
<dbReference type="EMBL" id="APPJ01000011">
    <property type="protein sequence ID" value="ENV16902.1"/>
    <property type="molecule type" value="Genomic_DNA"/>
</dbReference>
<dbReference type="AlphaFoldDB" id="N8WXL8"/>
<dbReference type="PATRIC" id="fig|1217656.3.peg.2594"/>
<dbReference type="RefSeq" id="WP_004721219.1">
    <property type="nucleotide sequence ID" value="NZ_KB849456.1"/>
</dbReference>
<dbReference type="HOGENOM" id="CLU_190413_1_0_6"/>
<organism evidence="1 2">
    <name type="scientific">Acinetobacter guillouiae NIPH 991</name>
    <dbReference type="NCBI Taxonomy" id="1217656"/>
    <lineage>
        <taxon>Bacteria</taxon>
        <taxon>Pseudomonadati</taxon>
        <taxon>Pseudomonadota</taxon>
        <taxon>Gammaproteobacteria</taxon>
        <taxon>Moraxellales</taxon>
        <taxon>Moraxellaceae</taxon>
        <taxon>Acinetobacter</taxon>
    </lineage>
</organism>
<keyword evidence="2" id="KW-1185">Reference proteome</keyword>
<sequence>MNICIGGPWHGSKLLGNDNKKSFKVKGKLPNSTTNYFKRKIQFKNVFYIFWVSDELMLLDENEIIKNFLLKKLNIIV</sequence>
<evidence type="ECO:0000313" key="2">
    <source>
        <dbReference type="Proteomes" id="UP000013148"/>
    </source>
</evidence>
<comment type="caution">
    <text evidence="1">The sequence shown here is derived from an EMBL/GenBank/DDBJ whole genome shotgun (WGS) entry which is preliminary data.</text>
</comment>
<proteinExistence type="predicted"/>
<gene>
    <name evidence="1" type="ORF">F964_02651</name>
</gene>
<evidence type="ECO:0000313" key="1">
    <source>
        <dbReference type="EMBL" id="ENV16902.1"/>
    </source>
</evidence>